<reference evidence="3" key="1">
    <citation type="submission" date="2021-12" db="EMBL/GenBank/DDBJ databases">
        <title>Convergent genome expansion in fungi linked to evolution of root-endophyte symbiosis.</title>
        <authorList>
            <consortium name="DOE Joint Genome Institute"/>
            <person name="Ke Y.-H."/>
            <person name="Bonito G."/>
            <person name="Liao H.-L."/>
            <person name="Looney B."/>
            <person name="Rojas-Flechas A."/>
            <person name="Nash J."/>
            <person name="Hameed K."/>
            <person name="Schadt C."/>
            <person name="Martin F."/>
            <person name="Crous P.W."/>
            <person name="Miettinen O."/>
            <person name="Magnuson J.K."/>
            <person name="Labbe J."/>
            <person name="Jacobson D."/>
            <person name="Doktycz M.J."/>
            <person name="Veneault-Fourrey C."/>
            <person name="Kuo A."/>
            <person name="Mondo S."/>
            <person name="Calhoun S."/>
            <person name="Riley R."/>
            <person name="Ohm R."/>
            <person name="LaButti K."/>
            <person name="Andreopoulos B."/>
            <person name="Pangilinan J."/>
            <person name="Nolan M."/>
            <person name="Tritt A."/>
            <person name="Clum A."/>
            <person name="Lipzen A."/>
            <person name="Daum C."/>
            <person name="Barry K."/>
            <person name="Grigoriev I.V."/>
            <person name="Vilgalys R."/>
        </authorList>
    </citation>
    <scope>NUCLEOTIDE SEQUENCE</scope>
    <source>
        <strain evidence="3">PMI_201</strain>
    </source>
</reference>
<dbReference type="AlphaFoldDB" id="A0AAD4KIR8"/>
<proteinExistence type="predicted"/>
<protein>
    <submittedName>
        <fullName evidence="3">Uncharacterized protein</fullName>
    </submittedName>
</protein>
<keyword evidence="2" id="KW-1133">Transmembrane helix</keyword>
<dbReference type="GeneID" id="70249431"/>
<keyword evidence="2" id="KW-0472">Membrane</keyword>
<evidence type="ECO:0000256" key="2">
    <source>
        <dbReference type="SAM" id="Phobius"/>
    </source>
</evidence>
<name>A0AAD4KIR8_9EURO</name>
<dbReference type="EMBL" id="JAJTJA010000011">
    <property type="protein sequence ID" value="KAH8692034.1"/>
    <property type="molecule type" value="Genomic_DNA"/>
</dbReference>
<sequence length="105" mass="11946">MEHPTNRRENKESSIHNANPVPGVESDVESDVKSSDTAREKHERQPELTDGVVGWDSEDDAENPLNWSSRKKWVHLSIMALMTFMVYVVPVIGPILFLMYGITDH</sequence>
<accession>A0AAD4KIR8</accession>
<feature type="compositionally biased region" description="Basic and acidic residues" evidence="1">
    <location>
        <begin position="30"/>
        <end position="47"/>
    </location>
</feature>
<keyword evidence="2" id="KW-0812">Transmembrane</keyword>
<gene>
    <name evidence="3" type="ORF">BGW36DRAFT_410554</name>
</gene>
<organism evidence="3 4">
    <name type="scientific">Talaromyces proteolyticus</name>
    <dbReference type="NCBI Taxonomy" id="1131652"/>
    <lineage>
        <taxon>Eukaryota</taxon>
        <taxon>Fungi</taxon>
        <taxon>Dikarya</taxon>
        <taxon>Ascomycota</taxon>
        <taxon>Pezizomycotina</taxon>
        <taxon>Eurotiomycetes</taxon>
        <taxon>Eurotiomycetidae</taxon>
        <taxon>Eurotiales</taxon>
        <taxon>Trichocomaceae</taxon>
        <taxon>Talaromyces</taxon>
        <taxon>Talaromyces sect. Bacilispori</taxon>
    </lineage>
</organism>
<keyword evidence="4" id="KW-1185">Reference proteome</keyword>
<feature type="region of interest" description="Disordered" evidence="1">
    <location>
        <begin position="1"/>
        <end position="65"/>
    </location>
</feature>
<evidence type="ECO:0000313" key="4">
    <source>
        <dbReference type="Proteomes" id="UP001201262"/>
    </source>
</evidence>
<evidence type="ECO:0000313" key="3">
    <source>
        <dbReference type="EMBL" id="KAH8692034.1"/>
    </source>
</evidence>
<evidence type="ECO:0000256" key="1">
    <source>
        <dbReference type="SAM" id="MobiDB-lite"/>
    </source>
</evidence>
<feature type="compositionally biased region" description="Basic and acidic residues" evidence="1">
    <location>
        <begin position="1"/>
        <end position="14"/>
    </location>
</feature>
<dbReference type="Proteomes" id="UP001201262">
    <property type="component" value="Unassembled WGS sequence"/>
</dbReference>
<feature type="transmembrane region" description="Helical" evidence="2">
    <location>
        <begin position="78"/>
        <end position="102"/>
    </location>
</feature>
<dbReference type="RefSeq" id="XP_046068031.1">
    <property type="nucleotide sequence ID" value="XM_046219144.1"/>
</dbReference>
<comment type="caution">
    <text evidence="3">The sequence shown here is derived from an EMBL/GenBank/DDBJ whole genome shotgun (WGS) entry which is preliminary data.</text>
</comment>